<dbReference type="STRING" id="1798709.A2538_02105"/>
<name>A0A1F6PD28_9BACT</name>
<evidence type="ECO:0000256" key="3">
    <source>
        <dbReference type="SAM" id="Phobius"/>
    </source>
</evidence>
<dbReference type="AlphaFoldDB" id="A0A1F6PD28"/>
<dbReference type="SUPFAM" id="SSF56601">
    <property type="entry name" value="beta-lactamase/transpeptidase-like"/>
    <property type="match status" value="1"/>
</dbReference>
<evidence type="ECO:0008006" key="8">
    <source>
        <dbReference type="Google" id="ProtNLM"/>
    </source>
</evidence>
<dbReference type="InterPro" id="IPR036138">
    <property type="entry name" value="PBP_dimer_sf"/>
</dbReference>
<evidence type="ECO:0000313" key="6">
    <source>
        <dbReference type="EMBL" id="OGH94072.1"/>
    </source>
</evidence>
<evidence type="ECO:0000259" key="4">
    <source>
        <dbReference type="Pfam" id="PF00905"/>
    </source>
</evidence>
<dbReference type="InterPro" id="IPR050515">
    <property type="entry name" value="Beta-lactam/transpept"/>
</dbReference>
<dbReference type="Pfam" id="PF03717">
    <property type="entry name" value="PBP_dimer"/>
    <property type="match status" value="1"/>
</dbReference>
<evidence type="ECO:0000259" key="5">
    <source>
        <dbReference type="Pfam" id="PF03717"/>
    </source>
</evidence>
<evidence type="ECO:0000256" key="2">
    <source>
        <dbReference type="ARBA" id="ARBA00023136"/>
    </source>
</evidence>
<comment type="caution">
    <text evidence="6">The sequence shown here is derived from an EMBL/GenBank/DDBJ whole genome shotgun (WGS) entry which is preliminary data.</text>
</comment>
<dbReference type="EMBL" id="MFRE01000012">
    <property type="protein sequence ID" value="OGH94072.1"/>
    <property type="molecule type" value="Genomic_DNA"/>
</dbReference>
<dbReference type="InterPro" id="IPR001460">
    <property type="entry name" value="PCN-bd_Tpept"/>
</dbReference>
<dbReference type="PANTHER" id="PTHR30627:SF1">
    <property type="entry name" value="PEPTIDOGLYCAN D,D-TRANSPEPTIDASE FTSI"/>
    <property type="match status" value="1"/>
</dbReference>
<evidence type="ECO:0000256" key="1">
    <source>
        <dbReference type="ARBA" id="ARBA00004370"/>
    </source>
</evidence>
<keyword evidence="2 3" id="KW-0472">Membrane</keyword>
<organism evidence="6 7">
    <name type="scientific">Candidatus Magasanikbacteria bacterium RIFOXYD2_FULL_41_14</name>
    <dbReference type="NCBI Taxonomy" id="1798709"/>
    <lineage>
        <taxon>Bacteria</taxon>
        <taxon>Candidatus Magasanikiibacteriota</taxon>
    </lineage>
</organism>
<dbReference type="Gene3D" id="3.90.1310.10">
    <property type="entry name" value="Penicillin-binding protein 2a (Domain 2)"/>
    <property type="match status" value="1"/>
</dbReference>
<dbReference type="Pfam" id="PF00905">
    <property type="entry name" value="Transpeptidase"/>
    <property type="match status" value="1"/>
</dbReference>
<dbReference type="InterPro" id="IPR012338">
    <property type="entry name" value="Beta-lactam/transpept-like"/>
</dbReference>
<keyword evidence="3" id="KW-0812">Transmembrane</keyword>
<reference evidence="6 7" key="1">
    <citation type="journal article" date="2016" name="Nat. Commun.">
        <title>Thousands of microbial genomes shed light on interconnected biogeochemical processes in an aquifer system.</title>
        <authorList>
            <person name="Anantharaman K."/>
            <person name="Brown C.T."/>
            <person name="Hug L.A."/>
            <person name="Sharon I."/>
            <person name="Castelle C.J."/>
            <person name="Probst A.J."/>
            <person name="Thomas B.C."/>
            <person name="Singh A."/>
            <person name="Wilkins M.J."/>
            <person name="Karaoz U."/>
            <person name="Brodie E.L."/>
            <person name="Williams K.H."/>
            <person name="Hubbard S.S."/>
            <person name="Banfield J.F."/>
        </authorList>
    </citation>
    <scope>NUCLEOTIDE SEQUENCE [LARGE SCALE GENOMIC DNA]</scope>
</reference>
<keyword evidence="3" id="KW-1133">Transmembrane helix</keyword>
<dbReference type="Proteomes" id="UP000178254">
    <property type="component" value="Unassembled WGS sequence"/>
</dbReference>
<dbReference type="InterPro" id="IPR005311">
    <property type="entry name" value="PBP_dimer"/>
</dbReference>
<dbReference type="PANTHER" id="PTHR30627">
    <property type="entry name" value="PEPTIDOGLYCAN D,D-TRANSPEPTIDASE"/>
    <property type="match status" value="1"/>
</dbReference>
<evidence type="ECO:0000313" key="7">
    <source>
        <dbReference type="Proteomes" id="UP000178254"/>
    </source>
</evidence>
<feature type="transmembrane region" description="Helical" evidence="3">
    <location>
        <begin position="12"/>
        <end position="36"/>
    </location>
</feature>
<feature type="domain" description="Penicillin-binding protein dimerisation" evidence="5">
    <location>
        <begin position="56"/>
        <end position="214"/>
    </location>
</feature>
<feature type="domain" description="Penicillin-binding protein transpeptidase" evidence="4">
    <location>
        <begin position="259"/>
        <end position="562"/>
    </location>
</feature>
<protein>
    <recommendedName>
        <fullName evidence="8">Penicillin-binding protein transpeptidase domain-containing protein</fullName>
    </recommendedName>
</protein>
<sequence>MNRSAQNTDSRFAVIAVVFLLITLGIISKLFILQIIEHGYYATLALNTREIYRQLYPERGKIFFKDARTDEIHPAAINRDYHQIFAVPKEIEKEQVASTTKKLTEILAITDLDEIKNIENKLSKQNDPYEPVAKKIDDDIWQKIQELNMPGIYSSPEEWRYYPEKETGSSILGFARREDERQVGNYGIEGYWNKTLAGQEGFLLGEKSALGSIISLAGQTLKDAQPGSDIILTIDRALETELCSYLRDGLEEYQAKSAALVLMNPQTGAILAMCSAPDFDPNNYSAANEIDNYNNTTIFTPYEPGSVFKPITVAMAIDQNLTTPNSYFDDPCQRKIDGFTIKNAMQKCYGTITMTEALENSVNTAMIYLEEKMGSKNFLQYVKKFGFGEKTGLRLNTEEPGNISSLEKTGQVYGAVASFGQGITVTPLQIAVAYSAIANGGKLPKPIIVSEIQHPNGQTEKTTPQTTDTVVSARAAKLTAGMMVSVIESTHGQTARLNHYFMAGKTGTAQIAGPGGYTEETNHTFAGFGPAEKPELVLVVKYESPQRQWAESTASLTFKKSMDFALKYLGLTEER</sequence>
<accession>A0A1F6PD28</accession>
<proteinExistence type="predicted"/>
<dbReference type="SUPFAM" id="SSF56519">
    <property type="entry name" value="Penicillin binding protein dimerisation domain"/>
    <property type="match status" value="1"/>
</dbReference>
<dbReference type="GO" id="GO:0008658">
    <property type="term" value="F:penicillin binding"/>
    <property type="evidence" value="ECO:0007669"/>
    <property type="project" value="InterPro"/>
</dbReference>
<gene>
    <name evidence="6" type="ORF">A2538_02105</name>
</gene>
<comment type="subcellular location">
    <subcellularLocation>
        <location evidence="1">Membrane</location>
    </subcellularLocation>
</comment>
<dbReference type="GO" id="GO:0071555">
    <property type="term" value="P:cell wall organization"/>
    <property type="evidence" value="ECO:0007669"/>
    <property type="project" value="TreeGrafter"/>
</dbReference>
<dbReference type="Gene3D" id="3.40.710.10">
    <property type="entry name" value="DD-peptidase/beta-lactamase superfamily"/>
    <property type="match status" value="1"/>
</dbReference>
<dbReference type="GO" id="GO:0005886">
    <property type="term" value="C:plasma membrane"/>
    <property type="evidence" value="ECO:0007669"/>
    <property type="project" value="TreeGrafter"/>
</dbReference>